<dbReference type="NCBIfam" id="TIGR02595">
    <property type="entry name" value="PEP_CTERM"/>
    <property type="match status" value="1"/>
</dbReference>
<dbReference type="RefSeq" id="WP_183706020.1">
    <property type="nucleotide sequence ID" value="NZ_JACHFE010000009.1"/>
</dbReference>
<protein>
    <recommendedName>
        <fullName evidence="3">PEP-CTERM protein-sorting domain-containing protein</fullName>
    </recommendedName>
</protein>
<evidence type="ECO:0000313" key="1">
    <source>
        <dbReference type="EMBL" id="MBB5322634.1"/>
    </source>
</evidence>
<reference evidence="1 2" key="1">
    <citation type="submission" date="2020-08" db="EMBL/GenBank/DDBJ databases">
        <title>Genomic Encyclopedia of Type Strains, Phase IV (KMG-IV): sequencing the most valuable type-strain genomes for metagenomic binning, comparative biology and taxonomic classification.</title>
        <authorList>
            <person name="Goeker M."/>
        </authorList>
    </citation>
    <scope>NUCLEOTIDE SEQUENCE [LARGE SCALE GENOMIC DNA]</scope>
    <source>
        <strain evidence="1 2">DSM 22359</strain>
    </source>
</reference>
<name>A0A840UA68_9GAMM</name>
<sequence length="214" mass="23231">MVFMAVPARALVIDANPGADYSSAQALNGWFDLGFSADIGDETGLNTSLSIPHVTVDASQAGYGLTHWYSFEVAKTSTVILDVDYGAEYVVEDESHPDDITDTFMSLLDWDRNTLAENDDHSPIFGPVAGAGGSIHHYDSFIQALLDPGRYYVAIRQFNSAPFQAQNGYVLQASVTHPVPEPPAAFLLLIALGGLWVRRRNCRQAHQTGTCAPK</sequence>
<dbReference type="InterPro" id="IPR013424">
    <property type="entry name" value="Ice-binding_C"/>
</dbReference>
<dbReference type="EMBL" id="JACHFE010000009">
    <property type="protein sequence ID" value="MBB5322634.1"/>
    <property type="molecule type" value="Genomic_DNA"/>
</dbReference>
<gene>
    <name evidence="1" type="ORF">HNR38_003141</name>
</gene>
<dbReference type="NCBIfam" id="NF038127">
    <property type="entry name" value="FDP_fam"/>
    <property type="match status" value="1"/>
</dbReference>
<comment type="caution">
    <text evidence="1">The sequence shown here is derived from an EMBL/GenBank/DDBJ whole genome shotgun (WGS) entry which is preliminary data.</text>
</comment>
<organism evidence="1 2">
    <name type="scientific">Marinobacter oulmenensis</name>
    <dbReference type="NCBI Taxonomy" id="643747"/>
    <lineage>
        <taxon>Bacteria</taxon>
        <taxon>Pseudomonadati</taxon>
        <taxon>Pseudomonadota</taxon>
        <taxon>Gammaproteobacteria</taxon>
        <taxon>Pseudomonadales</taxon>
        <taxon>Marinobacteraceae</taxon>
        <taxon>Marinobacter</taxon>
    </lineage>
</organism>
<evidence type="ECO:0000313" key="2">
    <source>
        <dbReference type="Proteomes" id="UP000591735"/>
    </source>
</evidence>
<dbReference type="Proteomes" id="UP000591735">
    <property type="component" value="Unassembled WGS sequence"/>
</dbReference>
<dbReference type="Gene3D" id="2.60.120.380">
    <property type="match status" value="1"/>
</dbReference>
<keyword evidence="2" id="KW-1185">Reference proteome</keyword>
<dbReference type="AlphaFoldDB" id="A0A840UA68"/>
<evidence type="ECO:0008006" key="3">
    <source>
        <dbReference type="Google" id="ProtNLM"/>
    </source>
</evidence>
<accession>A0A840UA68</accession>
<proteinExistence type="predicted"/>